<dbReference type="InterPro" id="IPR036291">
    <property type="entry name" value="NAD(P)-bd_dom_sf"/>
</dbReference>
<dbReference type="SUPFAM" id="SSF51735">
    <property type="entry name" value="NAD(P)-binding Rossmann-fold domains"/>
    <property type="match status" value="1"/>
</dbReference>
<dbReference type="InterPro" id="IPR050177">
    <property type="entry name" value="Lipid_A_modif_metabolic_enz"/>
</dbReference>
<dbReference type="Gene3D" id="3.40.50.720">
    <property type="entry name" value="NAD(P)-binding Rossmann-like Domain"/>
    <property type="match status" value="1"/>
</dbReference>
<reference evidence="2 3" key="1">
    <citation type="submission" date="2018-09" db="EMBL/GenBank/DDBJ databases">
        <title>Discovery and Ecogenomic Context for Candidatus Cryosericales, a Global Caldiserica Order Active in Thawing Permafrost.</title>
        <authorList>
            <person name="Martinez M.A."/>
            <person name="Woodcroft B.J."/>
            <person name="Ignacio Espinoza J.C."/>
            <person name="Zayed A."/>
            <person name="Singleton C.M."/>
            <person name="Boyd J."/>
            <person name="Li Y.-F."/>
            <person name="Purvine S."/>
            <person name="Maughan H."/>
            <person name="Hodgkins S.B."/>
            <person name="Anderson D."/>
            <person name="Sederholm M."/>
            <person name="Temperton B."/>
            <person name="Saleska S.R."/>
            <person name="Tyson G.W."/>
            <person name="Rich V.I."/>
        </authorList>
    </citation>
    <scope>NUCLEOTIDE SEQUENCE [LARGE SCALE GENOMIC DNA]</scope>
    <source>
        <strain evidence="2 3">SMC2</strain>
    </source>
</reference>
<accession>A0ABX9MF25</accession>
<dbReference type="EMBL" id="QXIX01000046">
    <property type="protein sequence ID" value="RIE13141.1"/>
    <property type="molecule type" value="Genomic_DNA"/>
</dbReference>
<name>A0ABX9MF25_9BACT</name>
<gene>
    <name evidence="2" type="ORF">SMC2_05830</name>
</gene>
<dbReference type="RefSeq" id="WP_133299228.1">
    <property type="nucleotide sequence ID" value="NZ_QXIX01000046.1"/>
</dbReference>
<proteinExistence type="predicted"/>
<organism evidence="2 3">
    <name type="scientific">Candidatus Cryosericum hinesii</name>
    <dbReference type="NCBI Taxonomy" id="2290915"/>
    <lineage>
        <taxon>Bacteria</taxon>
        <taxon>Pseudomonadati</taxon>
        <taxon>Caldisericota/Cryosericota group</taxon>
        <taxon>Candidatus Cryosericota</taxon>
        <taxon>Candidatus Cryosericia</taxon>
        <taxon>Candidatus Cryosericales</taxon>
        <taxon>Candidatus Cryosericaceae</taxon>
        <taxon>Candidatus Cryosericum</taxon>
    </lineage>
</organism>
<dbReference type="InterPro" id="IPR001509">
    <property type="entry name" value="Epimerase_deHydtase"/>
</dbReference>
<feature type="domain" description="NAD-dependent epimerase/dehydratase" evidence="1">
    <location>
        <begin position="3"/>
        <end position="127"/>
    </location>
</feature>
<feature type="non-terminal residue" evidence="2">
    <location>
        <position position="131"/>
    </location>
</feature>
<sequence>MKVLVTGAFGNVGTYAADELLSRGATVRCLDIPSSLSKRKARPYAGKVEIIWGDIRNTEAVARAVQGVDAIVHLAFIIPPKSEQCPAWAETINVGGTWNLLQAALASKSRPRIVFSSSIALYGRTQHLAPP</sequence>
<dbReference type="PANTHER" id="PTHR43245">
    <property type="entry name" value="BIFUNCTIONAL POLYMYXIN RESISTANCE PROTEIN ARNA"/>
    <property type="match status" value="1"/>
</dbReference>
<dbReference type="Proteomes" id="UP000265724">
    <property type="component" value="Unassembled WGS sequence"/>
</dbReference>
<dbReference type="Pfam" id="PF01370">
    <property type="entry name" value="Epimerase"/>
    <property type="match status" value="1"/>
</dbReference>
<keyword evidence="3" id="KW-1185">Reference proteome</keyword>
<protein>
    <submittedName>
        <fullName evidence="2">NAD(P)-dependent oxidoreductase</fullName>
    </submittedName>
</protein>
<evidence type="ECO:0000313" key="3">
    <source>
        <dbReference type="Proteomes" id="UP000265724"/>
    </source>
</evidence>
<comment type="caution">
    <text evidence="2">The sequence shown here is derived from an EMBL/GenBank/DDBJ whole genome shotgun (WGS) entry which is preliminary data.</text>
</comment>
<evidence type="ECO:0000259" key="1">
    <source>
        <dbReference type="Pfam" id="PF01370"/>
    </source>
</evidence>
<evidence type="ECO:0000313" key="2">
    <source>
        <dbReference type="EMBL" id="RIE13141.1"/>
    </source>
</evidence>